<evidence type="ECO:0000313" key="1">
    <source>
        <dbReference type="EMBL" id="BAO05233.1"/>
    </source>
</evidence>
<dbReference type="RefSeq" id="WP_030032436.1">
    <property type="nucleotide sequence ID" value="NZ_BA000059.1"/>
</dbReference>
<protein>
    <submittedName>
        <fullName evidence="1">Uncharacterized protein</fullName>
    </submittedName>
</protein>
<accession>A0A060N987</accession>
<gene>
    <name evidence="1" type="ORF">CBO05P2_208</name>
</gene>
<dbReference type="EMBL" id="BA000059">
    <property type="protein sequence ID" value="BAO05233.1"/>
    <property type="molecule type" value="Genomic_DNA"/>
</dbReference>
<dbReference type="Proteomes" id="UP000054164">
    <property type="component" value="Unassembled WGS sequence"/>
</dbReference>
<reference evidence="1" key="1">
    <citation type="submission" date="2013-10" db="EMBL/GenBank/DDBJ databases">
        <title>Draft genome sequence of Clostridium botulinum type B strain Osaka05.</title>
        <authorList>
            <person name="Sakaguchi Y."/>
            <person name="Hosomi K."/>
            <person name="Uchiyama J."/>
            <person name="Ogura Y."/>
            <person name="Sakaguchi M."/>
            <person name="Kohda T."/>
            <person name="Mukamoto M."/>
            <person name="Misawa N."/>
            <person name="Matsuzaki S."/>
            <person name="Hayashi T."/>
            <person name="Kozaki S."/>
        </authorList>
    </citation>
    <scope>NUCLEOTIDE SEQUENCE</scope>
    <source>
        <strain evidence="1">Osaka05</strain>
    </source>
</reference>
<organism evidence="1">
    <name type="scientific">Clostridium botulinum B str. Osaka05</name>
    <dbReference type="NCBI Taxonomy" id="1407017"/>
    <lineage>
        <taxon>Bacteria</taxon>
        <taxon>Bacillati</taxon>
        <taxon>Bacillota</taxon>
        <taxon>Clostridia</taxon>
        <taxon>Eubacteriales</taxon>
        <taxon>Clostridiaceae</taxon>
        <taxon>Clostridium</taxon>
    </lineage>
</organism>
<dbReference type="HOGENOM" id="CLU_095232_0_0_9"/>
<name>A0A060N987_CLOBO</name>
<dbReference type="AlphaFoldDB" id="A0A060N987"/>
<sequence length="254" mass="29747">MDIEKEKLVTLNDDEKAIALKMLSDIYNTTGELFNELKNNELTEEMKNVLFNLIESYTAEASKVLKFDSRASAKIASRYADIRKANQKIHELKKLLAENTQVNGLKELLYAMHDALCGWWRKQGFNLVADDAFGNYGYKGRFCLDASHISFASTRPVTEEKKQKSRLEQMIEEGYEFTKEDRREYILLDTPKNRELITKLVKSKFQSIDITKWENWSLRKTEGFQLRSFECYIRDLNELKVLINEMKQAPEDEE</sequence>
<proteinExistence type="predicted"/>